<protein>
    <recommendedName>
        <fullName evidence="2">STAS domain-containing protein</fullName>
    </recommendedName>
</protein>
<proteinExistence type="inferred from homology"/>
<accession>A0A381X051</accession>
<name>A0A381X051_9ZZZZ</name>
<evidence type="ECO:0000259" key="2">
    <source>
        <dbReference type="PROSITE" id="PS50801"/>
    </source>
</evidence>
<sequence length="116" mass="12927">MYNVKVREIKRDDVVILELSGRLTEGEDTLALSENVNEMIDAGLTKLIFDLSKVHWIDSSGLGLLIRGYTRMQKNDGELKLARVTSSVDSLLKMTKLITVFGIYDSVDEAVESYAG</sequence>
<dbReference type="PROSITE" id="PS50801">
    <property type="entry name" value="STAS"/>
    <property type="match status" value="1"/>
</dbReference>
<dbReference type="PANTHER" id="PTHR33495:SF2">
    <property type="entry name" value="ANTI-SIGMA FACTOR ANTAGONIST TM_1081-RELATED"/>
    <property type="match status" value="1"/>
</dbReference>
<evidence type="ECO:0000313" key="3">
    <source>
        <dbReference type="EMBL" id="SVA58080.1"/>
    </source>
</evidence>
<comment type="similarity">
    <text evidence="1">Belongs to the anti-sigma-factor antagonist family.</text>
</comment>
<feature type="domain" description="STAS" evidence="2">
    <location>
        <begin position="4"/>
        <end position="114"/>
    </location>
</feature>
<reference evidence="3" key="1">
    <citation type="submission" date="2018-05" db="EMBL/GenBank/DDBJ databases">
        <authorList>
            <person name="Lanie J.A."/>
            <person name="Ng W.-L."/>
            <person name="Kazmierczak K.M."/>
            <person name="Andrzejewski T.M."/>
            <person name="Davidsen T.M."/>
            <person name="Wayne K.J."/>
            <person name="Tettelin H."/>
            <person name="Glass J.I."/>
            <person name="Rusch D."/>
            <person name="Podicherti R."/>
            <person name="Tsui H.-C.T."/>
            <person name="Winkler M.E."/>
        </authorList>
    </citation>
    <scope>NUCLEOTIDE SEQUENCE</scope>
</reference>
<gene>
    <name evidence="3" type="ORF">METZ01_LOCUS110934</name>
</gene>
<organism evidence="3">
    <name type="scientific">marine metagenome</name>
    <dbReference type="NCBI Taxonomy" id="408172"/>
    <lineage>
        <taxon>unclassified sequences</taxon>
        <taxon>metagenomes</taxon>
        <taxon>ecological metagenomes</taxon>
    </lineage>
</organism>
<dbReference type="SUPFAM" id="SSF52091">
    <property type="entry name" value="SpoIIaa-like"/>
    <property type="match status" value="1"/>
</dbReference>
<dbReference type="Pfam" id="PF01740">
    <property type="entry name" value="STAS"/>
    <property type="match status" value="1"/>
</dbReference>
<dbReference type="GO" id="GO:0043856">
    <property type="term" value="F:anti-sigma factor antagonist activity"/>
    <property type="evidence" value="ECO:0007669"/>
    <property type="project" value="InterPro"/>
</dbReference>
<dbReference type="InterPro" id="IPR003658">
    <property type="entry name" value="Anti-sigma_ant"/>
</dbReference>
<dbReference type="NCBIfam" id="TIGR00377">
    <property type="entry name" value="ant_ant_sig"/>
    <property type="match status" value="1"/>
</dbReference>
<dbReference type="AlphaFoldDB" id="A0A381X051"/>
<dbReference type="EMBL" id="UINC01013444">
    <property type="protein sequence ID" value="SVA58080.1"/>
    <property type="molecule type" value="Genomic_DNA"/>
</dbReference>
<dbReference type="InterPro" id="IPR036513">
    <property type="entry name" value="STAS_dom_sf"/>
</dbReference>
<dbReference type="PANTHER" id="PTHR33495">
    <property type="entry name" value="ANTI-SIGMA FACTOR ANTAGONIST TM_1081-RELATED-RELATED"/>
    <property type="match status" value="1"/>
</dbReference>
<evidence type="ECO:0000256" key="1">
    <source>
        <dbReference type="ARBA" id="ARBA00009013"/>
    </source>
</evidence>
<dbReference type="InterPro" id="IPR002645">
    <property type="entry name" value="STAS_dom"/>
</dbReference>
<dbReference type="Gene3D" id="3.30.750.24">
    <property type="entry name" value="STAS domain"/>
    <property type="match status" value="1"/>
</dbReference>
<dbReference type="CDD" id="cd07043">
    <property type="entry name" value="STAS_anti-anti-sigma_factors"/>
    <property type="match status" value="1"/>
</dbReference>